<evidence type="ECO:0000256" key="2">
    <source>
        <dbReference type="SAM" id="SignalP"/>
    </source>
</evidence>
<dbReference type="PIRSF" id="PIRSF017082">
    <property type="entry name" value="YflP"/>
    <property type="match status" value="1"/>
</dbReference>
<evidence type="ECO:0000256" key="1">
    <source>
        <dbReference type="ARBA" id="ARBA00006987"/>
    </source>
</evidence>
<comment type="caution">
    <text evidence="3">The sequence shown here is derived from an EMBL/GenBank/DDBJ whole genome shotgun (WGS) entry which is preliminary data.</text>
</comment>
<feature type="signal peptide" evidence="2">
    <location>
        <begin position="1"/>
        <end position="21"/>
    </location>
</feature>
<sequence length="322" mass="34739">MKLKSIFFLAGGLMAVATAQAQAPWPAQPIKLIVGYSPGGPVDTSARTFAKYLGDELKQPVIVENRTGASGMIAAESTSRAQPDGYTINFVASPTLTITPLIQKNAKLDLEKDFTYIGNIADYTNVLVINKDVPVKNIQELVAYAKKNPDAVSFGSAGVGASNHLSAELLKQKTGTEMLHVPYRGNSPAMIDVIGGKITYMFDITSTAIPYIQSDKVRALAVTSRERNAGLPDVPTMIEAGVKDYAVTGWYALITPSKLPANIHERLETALNTIAKNPEFEKTMKAGGYTINVSNGADLLAKAKREYAMWDDVIQKAKIQTN</sequence>
<dbReference type="Proteomes" id="UP000234190">
    <property type="component" value="Unassembled WGS sequence"/>
</dbReference>
<keyword evidence="4" id="KW-1185">Reference proteome</keyword>
<dbReference type="RefSeq" id="WP_102073289.1">
    <property type="nucleotide sequence ID" value="NZ_PDNW01000004.1"/>
</dbReference>
<dbReference type="SUPFAM" id="SSF53850">
    <property type="entry name" value="Periplasmic binding protein-like II"/>
    <property type="match status" value="1"/>
</dbReference>
<protein>
    <submittedName>
        <fullName evidence="3">ABC transporter substrate-binding protein</fullName>
    </submittedName>
</protein>
<comment type="similarity">
    <text evidence="1">Belongs to the UPF0065 (bug) family.</text>
</comment>
<gene>
    <name evidence="3" type="ORF">CR159_07025</name>
</gene>
<dbReference type="PANTHER" id="PTHR42928">
    <property type="entry name" value="TRICARBOXYLATE-BINDING PROTEIN"/>
    <property type="match status" value="1"/>
</dbReference>
<dbReference type="Gene3D" id="3.40.190.10">
    <property type="entry name" value="Periplasmic binding protein-like II"/>
    <property type="match status" value="1"/>
</dbReference>
<dbReference type="OrthoDB" id="8678477at2"/>
<dbReference type="CDD" id="cd07012">
    <property type="entry name" value="PBP2_Bug_TTT"/>
    <property type="match status" value="1"/>
</dbReference>
<proteinExistence type="inferred from homology"/>
<evidence type="ECO:0000313" key="4">
    <source>
        <dbReference type="Proteomes" id="UP000234190"/>
    </source>
</evidence>
<dbReference type="Pfam" id="PF03401">
    <property type="entry name" value="TctC"/>
    <property type="match status" value="1"/>
</dbReference>
<accession>A0A2N4U6V0</accession>
<organism evidence="3 4">
    <name type="scientific">Pollutimonas subterranea</name>
    <dbReference type="NCBI Taxonomy" id="2045210"/>
    <lineage>
        <taxon>Bacteria</taxon>
        <taxon>Pseudomonadati</taxon>
        <taxon>Pseudomonadota</taxon>
        <taxon>Betaproteobacteria</taxon>
        <taxon>Burkholderiales</taxon>
        <taxon>Alcaligenaceae</taxon>
        <taxon>Pollutimonas</taxon>
    </lineage>
</organism>
<dbReference type="AlphaFoldDB" id="A0A2N4U6V0"/>
<evidence type="ECO:0000313" key="3">
    <source>
        <dbReference type="EMBL" id="PLC50742.1"/>
    </source>
</evidence>
<dbReference type="InterPro" id="IPR005064">
    <property type="entry name" value="BUG"/>
</dbReference>
<keyword evidence="2" id="KW-0732">Signal</keyword>
<reference evidence="3 4" key="1">
    <citation type="submission" date="2017-10" db="EMBL/GenBank/DDBJ databases">
        <title>Two draft genome sequences of Pusillimonas sp. strains isolated from a nitrate- and radionuclide-contaminated groundwater in Russia.</title>
        <authorList>
            <person name="Grouzdev D.S."/>
            <person name="Tourova T.P."/>
            <person name="Goeva M.A."/>
            <person name="Babich T.L."/>
            <person name="Sokolova D.S."/>
            <person name="Abdullin R."/>
            <person name="Poltaraus A.B."/>
            <person name="Toshchakov S.V."/>
            <person name="Nazina T.N."/>
        </authorList>
    </citation>
    <scope>NUCLEOTIDE SEQUENCE [LARGE SCALE GENOMIC DNA]</scope>
    <source>
        <strain evidence="3 4">JR1/69-3-13</strain>
    </source>
</reference>
<dbReference type="Gene3D" id="3.40.190.150">
    <property type="entry name" value="Bordetella uptake gene, domain 1"/>
    <property type="match status" value="1"/>
</dbReference>
<dbReference type="EMBL" id="PDNW01000004">
    <property type="protein sequence ID" value="PLC50742.1"/>
    <property type="molecule type" value="Genomic_DNA"/>
</dbReference>
<dbReference type="PANTHER" id="PTHR42928:SF5">
    <property type="entry name" value="BLR1237 PROTEIN"/>
    <property type="match status" value="1"/>
</dbReference>
<dbReference type="InterPro" id="IPR042100">
    <property type="entry name" value="Bug_dom1"/>
</dbReference>
<name>A0A2N4U6V0_9BURK</name>
<feature type="chain" id="PRO_5014801266" evidence="2">
    <location>
        <begin position="22"/>
        <end position="322"/>
    </location>
</feature>